<dbReference type="PATRIC" id="fig|28037.218.peg.1165"/>
<protein>
    <submittedName>
        <fullName evidence="2">Niacin transporter NiaX</fullName>
    </submittedName>
    <submittedName>
        <fullName evidence="3">Substrate-specific component NiaX of putative niacin ECF transporter</fullName>
    </submittedName>
</protein>
<gene>
    <name evidence="2" type="primary">niaX</name>
    <name evidence="3" type="ORF">SINDD18_00979</name>
    <name evidence="2" type="ORF">TZ96_01210</name>
</gene>
<dbReference type="EMBL" id="LQZF01000118">
    <property type="protein sequence ID" value="KXU13255.1"/>
    <property type="molecule type" value="Genomic_DNA"/>
</dbReference>
<evidence type="ECO:0000313" key="2">
    <source>
        <dbReference type="EMBL" id="KJU92870.1"/>
    </source>
</evidence>
<dbReference type="AlphaFoldDB" id="A0A0F3HFH2"/>
<feature type="transmembrane region" description="Helical" evidence="1">
    <location>
        <begin position="107"/>
        <end position="131"/>
    </location>
</feature>
<evidence type="ECO:0000313" key="5">
    <source>
        <dbReference type="Proteomes" id="UP000072578"/>
    </source>
</evidence>
<dbReference type="InterPro" id="IPR009825">
    <property type="entry name" value="ECF_substrate-spec-like"/>
</dbReference>
<feature type="transmembrane region" description="Helical" evidence="1">
    <location>
        <begin position="45"/>
        <end position="69"/>
    </location>
</feature>
<dbReference type="GO" id="GO:0016020">
    <property type="term" value="C:membrane"/>
    <property type="evidence" value="ECO:0007669"/>
    <property type="project" value="InterPro"/>
</dbReference>
<feature type="transmembrane region" description="Helical" evidence="1">
    <location>
        <begin position="12"/>
        <end position="33"/>
    </location>
</feature>
<organism evidence="2 4">
    <name type="scientific">Streptococcus infantis</name>
    <dbReference type="NCBI Taxonomy" id="68892"/>
    <lineage>
        <taxon>Bacteria</taxon>
        <taxon>Bacillati</taxon>
        <taxon>Bacillota</taxon>
        <taxon>Bacilli</taxon>
        <taxon>Lactobacillales</taxon>
        <taxon>Streptococcaceae</taxon>
        <taxon>Streptococcus</taxon>
    </lineage>
</organism>
<dbReference type="Pfam" id="PF07155">
    <property type="entry name" value="ECF-ribofla_trS"/>
    <property type="match status" value="1"/>
</dbReference>
<dbReference type="Proteomes" id="UP000072578">
    <property type="component" value="Unassembled WGS sequence"/>
</dbReference>
<evidence type="ECO:0000256" key="1">
    <source>
        <dbReference type="SAM" id="Phobius"/>
    </source>
</evidence>
<sequence>MNTQKKTQFMTLTALLTAIAILIPLVMPFKIVIPPASYTLGSHVAIFIAMFLSPWMAIFVIIASSLGFLMAGYPIVIVLRAFSHIFFGSLGAFYLQKHPQTLDNKKSSLIFNFVLGLVHAIAEVLACMIFYASTGTDLKNMFYVLFVLVGFGTIIHSMVDYYLALAVYKALRKRR</sequence>
<feature type="transmembrane region" description="Helical" evidence="1">
    <location>
        <begin position="143"/>
        <end position="168"/>
    </location>
</feature>
<reference evidence="3 5" key="2">
    <citation type="submission" date="2016-01" db="EMBL/GenBank/DDBJ databases">
        <title>Highly variable Streptococcus oralis are common among viridans streptococci isolated from primates.</title>
        <authorList>
            <person name="Denapaite D."/>
            <person name="Rieger M."/>
            <person name="Koendgen S."/>
            <person name="Brueckner R."/>
            <person name="Ochigava I."/>
            <person name="Kappeler P."/>
            <person name="Maetz-Rensing K."/>
            <person name="Leendertz F."/>
            <person name="Hakenbeck R."/>
        </authorList>
    </citation>
    <scope>NUCLEOTIDE SEQUENCE [LARGE SCALE GENOMIC DNA]</scope>
    <source>
        <strain evidence="3 5">DD18</strain>
    </source>
</reference>
<proteinExistence type="predicted"/>
<comment type="caution">
    <text evidence="2">The sequence shown here is derived from an EMBL/GenBank/DDBJ whole genome shotgun (WGS) entry which is preliminary data.</text>
</comment>
<dbReference type="RefSeq" id="WP_001095969.1">
    <property type="nucleotide sequence ID" value="NZ_JAHZPU010000007.1"/>
</dbReference>
<keyword evidence="1" id="KW-0472">Membrane</keyword>
<accession>A0A0F3HFH2</accession>
<keyword evidence="1" id="KW-1133">Transmembrane helix</keyword>
<evidence type="ECO:0000313" key="4">
    <source>
        <dbReference type="Proteomes" id="UP000033405"/>
    </source>
</evidence>
<keyword evidence="1" id="KW-0812">Transmembrane</keyword>
<dbReference type="Proteomes" id="UP000033405">
    <property type="component" value="Unassembled WGS sequence"/>
</dbReference>
<dbReference type="EMBL" id="JYOV01000014">
    <property type="protein sequence ID" value="KJU92870.1"/>
    <property type="molecule type" value="Genomic_DNA"/>
</dbReference>
<evidence type="ECO:0000313" key="3">
    <source>
        <dbReference type="EMBL" id="KXU13255.1"/>
    </source>
</evidence>
<reference evidence="2 4" key="1">
    <citation type="submission" date="2015-02" db="EMBL/GenBank/DDBJ databases">
        <title>Evolution of amylase-binding proteins of oral streptococcal species.</title>
        <authorList>
            <person name="Haase E.M."/>
        </authorList>
    </citation>
    <scope>NUCLEOTIDE SEQUENCE [LARGE SCALE GENOMIC DNA]</scope>
    <source>
        <strain evidence="2 4">UC6950A</strain>
    </source>
</reference>
<feature type="transmembrane region" description="Helical" evidence="1">
    <location>
        <begin position="75"/>
        <end position="95"/>
    </location>
</feature>
<dbReference type="Gene3D" id="1.10.1760.20">
    <property type="match status" value="1"/>
</dbReference>
<name>A0A0F3HFH2_9STRE</name>
<accession>A0A139RF24</accession>